<dbReference type="AlphaFoldDB" id="A0A0W8FTT6"/>
<sequence length="38" mass="4049">MQKPPTPSLLIKENGDKISIGDSGIRISGAKNLLTVQQ</sequence>
<reference evidence="1" key="1">
    <citation type="journal article" date="2015" name="Proc. Natl. Acad. Sci. U.S.A.">
        <title>Networks of energetic and metabolic interactions define dynamics in microbial communities.</title>
        <authorList>
            <person name="Embree M."/>
            <person name="Liu J.K."/>
            <person name="Al-Bassam M.M."/>
            <person name="Zengler K."/>
        </authorList>
    </citation>
    <scope>NUCLEOTIDE SEQUENCE</scope>
</reference>
<name>A0A0W8FTT6_9ZZZZ</name>
<protein>
    <submittedName>
        <fullName evidence="1">Uncharacterized protein</fullName>
    </submittedName>
</protein>
<accession>A0A0W8FTT6</accession>
<organism evidence="1">
    <name type="scientific">hydrocarbon metagenome</name>
    <dbReference type="NCBI Taxonomy" id="938273"/>
    <lineage>
        <taxon>unclassified sequences</taxon>
        <taxon>metagenomes</taxon>
        <taxon>ecological metagenomes</taxon>
    </lineage>
</organism>
<proteinExistence type="predicted"/>
<dbReference type="EMBL" id="LNQE01000858">
    <property type="protein sequence ID" value="KUG24178.1"/>
    <property type="molecule type" value="Genomic_DNA"/>
</dbReference>
<gene>
    <name evidence="1" type="ORF">ASZ90_006027</name>
</gene>
<comment type="caution">
    <text evidence="1">The sequence shown here is derived from an EMBL/GenBank/DDBJ whole genome shotgun (WGS) entry which is preliminary data.</text>
</comment>
<evidence type="ECO:0000313" key="1">
    <source>
        <dbReference type="EMBL" id="KUG24178.1"/>
    </source>
</evidence>